<keyword evidence="1" id="KW-1133">Transmembrane helix</keyword>
<name>A0A9D1SQU5_9CLOT</name>
<protein>
    <submittedName>
        <fullName evidence="2">Uncharacterized protein</fullName>
    </submittedName>
</protein>
<feature type="transmembrane region" description="Helical" evidence="1">
    <location>
        <begin position="117"/>
        <end position="138"/>
    </location>
</feature>
<keyword evidence="1" id="KW-0472">Membrane</keyword>
<accession>A0A9D1SQU5</accession>
<keyword evidence="1" id="KW-0812">Transmembrane</keyword>
<organism evidence="2 3">
    <name type="scientific">Candidatus Limenecus avicola</name>
    <dbReference type="NCBI Taxonomy" id="2840847"/>
    <lineage>
        <taxon>Bacteria</taxon>
        <taxon>Bacillati</taxon>
        <taxon>Bacillota</taxon>
        <taxon>Clostridia</taxon>
        <taxon>Eubacteriales</taxon>
        <taxon>Clostridiaceae</taxon>
        <taxon>Clostridiaceae incertae sedis</taxon>
        <taxon>Candidatus Limenecus</taxon>
    </lineage>
</organism>
<evidence type="ECO:0000256" key="1">
    <source>
        <dbReference type="SAM" id="Phobius"/>
    </source>
</evidence>
<sequence>MRINAFNTVNTHLSFSSKKENDSTYWLIKNPESAQDKLEKHFAMDFIKRFPNWEQNENLVHRLKQDTIKSRAQGKLHSKWHEFDTFPGISALAFSVLTILSLIVLQKNKNLNKSEKILFKTAAVLSPIFAIDNLMYIFTGSNLFDKRKSNK</sequence>
<dbReference type="AlphaFoldDB" id="A0A9D1SQU5"/>
<comment type="caution">
    <text evidence="2">The sequence shown here is derived from an EMBL/GenBank/DDBJ whole genome shotgun (WGS) entry which is preliminary data.</text>
</comment>
<reference evidence="2" key="2">
    <citation type="journal article" date="2021" name="PeerJ">
        <title>Extensive microbial diversity within the chicken gut microbiome revealed by metagenomics and culture.</title>
        <authorList>
            <person name="Gilroy R."/>
            <person name="Ravi A."/>
            <person name="Getino M."/>
            <person name="Pursley I."/>
            <person name="Horton D.L."/>
            <person name="Alikhan N.F."/>
            <person name="Baker D."/>
            <person name="Gharbi K."/>
            <person name="Hall N."/>
            <person name="Watson M."/>
            <person name="Adriaenssens E.M."/>
            <person name="Foster-Nyarko E."/>
            <person name="Jarju S."/>
            <person name="Secka A."/>
            <person name="Antonio M."/>
            <person name="Oren A."/>
            <person name="Chaudhuri R.R."/>
            <person name="La Ragione R."/>
            <person name="Hildebrand F."/>
            <person name="Pallen M.J."/>
        </authorList>
    </citation>
    <scope>NUCLEOTIDE SEQUENCE</scope>
    <source>
        <strain evidence="2">CHK154-7741</strain>
    </source>
</reference>
<dbReference type="EMBL" id="DVOD01000013">
    <property type="protein sequence ID" value="HIU91794.1"/>
    <property type="molecule type" value="Genomic_DNA"/>
</dbReference>
<feature type="transmembrane region" description="Helical" evidence="1">
    <location>
        <begin position="86"/>
        <end position="105"/>
    </location>
</feature>
<proteinExistence type="predicted"/>
<gene>
    <name evidence="2" type="ORF">IAD26_01525</name>
</gene>
<evidence type="ECO:0000313" key="3">
    <source>
        <dbReference type="Proteomes" id="UP000886748"/>
    </source>
</evidence>
<reference evidence="2" key="1">
    <citation type="submission" date="2020-10" db="EMBL/GenBank/DDBJ databases">
        <authorList>
            <person name="Gilroy R."/>
        </authorList>
    </citation>
    <scope>NUCLEOTIDE SEQUENCE</scope>
    <source>
        <strain evidence="2">CHK154-7741</strain>
    </source>
</reference>
<dbReference type="Proteomes" id="UP000886748">
    <property type="component" value="Unassembled WGS sequence"/>
</dbReference>
<evidence type="ECO:0000313" key="2">
    <source>
        <dbReference type="EMBL" id="HIU91794.1"/>
    </source>
</evidence>